<protein>
    <submittedName>
        <fullName evidence="1">Uncharacterized protein</fullName>
    </submittedName>
</protein>
<comment type="caution">
    <text evidence="1">The sequence shown here is derived from an EMBL/GenBank/DDBJ whole genome shotgun (WGS) entry which is preliminary data.</text>
</comment>
<name>A0A937JD02_9GAMM</name>
<dbReference type="Proteomes" id="UP000705230">
    <property type="component" value="Unassembled WGS sequence"/>
</dbReference>
<proteinExistence type="predicted"/>
<evidence type="ECO:0000313" key="2">
    <source>
        <dbReference type="Proteomes" id="UP000705230"/>
    </source>
</evidence>
<sequence length="181" mass="21525">MSKQTKPLPKKLSKVPFIQTGESIDQYIEKLKEYCVTFHSEVKDIQFNSEKEKASYFMWLMINSNEPQYQTLRLIYKFEKSELKDKKTLDNIFSQVESINTYRNNIESQSFEERATRTMAEVYYWGDMSVKEIVQQLTHIKLLPEFDADNKSLFEDHIKLITSYIGAFPEFDADMRRSQIK</sequence>
<dbReference type="EMBL" id="JADHSG010000001">
    <property type="protein sequence ID" value="MBL6902784.1"/>
    <property type="molecule type" value="Genomic_DNA"/>
</dbReference>
<evidence type="ECO:0000313" key="1">
    <source>
        <dbReference type="EMBL" id="MBL6902784.1"/>
    </source>
</evidence>
<reference evidence="1" key="1">
    <citation type="submission" date="2020-10" db="EMBL/GenBank/DDBJ databases">
        <title>Microbiome of the Black Sea water column analyzed by genome centric metagenomics.</title>
        <authorList>
            <person name="Cabello-Yeves P.J."/>
            <person name="Callieri C."/>
            <person name="Picazo A."/>
            <person name="Mehrshad M."/>
            <person name="Haro-Moreno J.M."/>
            <person name="Roda-Garcia J."/>
            <person name="Dzembekova N."/>
            <person name="Slabakova V."/>
            <person name="Slabakova N."/>
            <person name="Moncheva S."/>
            <person name="Rodriguez-Valera F."/>
        </authorList>
    </citation>
    <scope>NUCLEOTIDE SEQUENCE</scope>
    <source>
        <strain evidence="1">BS30m-G43</strain>
    </source>
</reference>
<organism evidence="1 2">
    <name type="scientific">SAR86 cluster bacterium</name>
    <dbReference type="NCBI Taxonomy" id="2030880"/>
    <lineage>
        <taxon>Bacteria</taxon>
        <taxon>Pseudomonadati</taxon>
        <taxon>Pseudomonadota</taxon>
        <taxon>Gammaproteobacteria</taxon>
        <taxon>SAR86 cluster</taxon>
    </lineage>
</organism>
<accession>A0A937JD02</accession>
<dbReference type="AlphaFoldDB" id="A0A937JD02"/>
<gene>
    <name evidence="1" type="ORF">ISR29_01100</name>
</gene>